<organism evidence="9 10">
    <name type="scientific">Durusdinium trenchii</name>
    <dbReference type="NCBI Taxonomy" id="1381693"/>
    <lineage>
        <taxon>Eukaryota</taxon>
        <taxon>Sar</taxon>
        <taxon>Alveolata</taxon>
        <taxon>Dinophyceae</taxon>
        <taxon>Suessiales</taxon>
        <taxon>Symbiodiniaceae</taxon>
        <taxon>Durusdinium</taxon>
    </lineage>
</organism>
<evidence type="ECO:0000259" key="6">
    <source>
        <dbReference type="Pfam" id="PF02770"/>
    </source>
</evidence>
<dbReference type="PANTHER" id="PTHR42707:SF3">
    <property type="entry name" value="ACYL-COA DEHYDROGENASE AIDB-RELATED"/>
    <property type="match status" value="1"/>
</dbReference>
<keyword evidence="3" id="KW-0274">FAD</keyword>
<feature type="domain" description="Adaptive response protein AidB N-terminal" evidence="7">
    <location>
        <begin position="375"/>
        <end position="472"/>
    </location>
</feature>
<dbReference type="SUPFAM" id="SSF47203">
    <property type="entry name" value="Acyl-CoA dehydrogenase C-terminal domain-like"/>
    <property type="match status" value="1"/>
</dbReference>
<comment type="caution">
    <text evidence="9">The sequence shown here is derived from an EMBL/GenBank/DDBJ whole genome shotgun (WGS) entry which is preliminary data.</text>
</comment>
<evidence type="ECO:0000256" key="2">
    <source>
        <dbReference type="ARBA" id="ARBA00022630"/>
    </source>
</evidence>
<evidence type="ECO:0000256" key="4">
    <source>
        <dbReference type="SAM" id="MobiDB-lite"/>
    </source>
</evidence>
<feature type="domain" description="Acyl-CoA oxidase/dehydrogenase middle" evidence="6">
    <location>
        <begin position="587"/>
        <end position="685"/>
    </location>
</feature>
<keyword evidence="10" id="KW-1185">Reference proteome</keyword>
<dbReference type="InterPro" id="IPR009100">
    <property type="entry name" value="AcylCoA_DH/oxidase_NM_dom_sf"/>
</dbReference>
<feature type="region of interest" description="Disordered" evidence="4">
    <location>
        <begin position="590"/>
        <end position="610"/>
    </location>
</feature>
<reference evidence="9 10" key="1">
    <citation type="submission" date="2024-02" db="EMBL/GenBank/DDBJ databases">
        <authorList>
            <person name="Chen Y."/>
            <person name="Shah S."/>
            <person name="Dougan E. K."/>
            <person name="Thang M."/>
            <person name="Chan C."/>
        </authorList>
    </citation>
    <scope>NUCLEOTIDE SEQUENCE [LARGE SCALE GENOMIC DNA]</scope>
</reference>
<feature type="domain" description="RNA-editing substrate-binding complex 6 protein" evidence="8">
    <location>
        <begin position="23"/>
        <end position="141"/>
    </location>
</feature>
<dbReference type="SUPFAM" id="SSF56645">
    <property type="entry name" value="Acyl-CoA dehydrogenase NM domain-like"/>
    <property type="match status" value="1"/>
</dbReference>
<dbReference type="InterPro" id="IPR052904">
    <property type="entry name" value="Acyl-CoA_dehydrogenase-like"/>
</dbReference>
<feature type="compositionally biased region" description="Polar residues" evidence="4">
    <location>
        <begin position="590"/>
        <end position="605"/>
    </location>
</feature>
<proteinExistence type="inferred from homology"/>
<dbReference type="Gene3D" id="6.10.250.600">
    <property type="match status" value="1"/>
</dbReference>
<protein>
    <submittedName>
        <fullName evidence="9">Acyl-CoA dehydrogenase AidB</fullName>
    </submittedName>
</protein>
<dbReference type="PANTHER" id="PTHR42707">
    <property type="entry name" value="ACYL-COA DEHYDROGENASE"/>
    <property type="match status" value="1"/>
</dbReference>
<evidence type="ECO:0000259" key="8">
    <source>
        <dbReference type="Pfam" id="PF26188"/>
    </source>
</evidence>
<dbReference type="Proteomes" id="UP001642464">
    <property type="component" value="Unassembled WGS sequence"/>
</dbReference>
<evidence type="ECO:0000256" key="3">
    <source>
        <dbReference type="ARBA" id="ARBA00022827"/>
    </source>
</evidence>
<dbReference type="InterPro" id="IPR058917">
    <property type="entry name" value="RESC6_dom"/>
</dbReference>
<dbReference type="Gene3D" id="1.20.140.10">
    <property type="entry name" value="Butyryl-CoA Dehydrogenase, subunit A, domain 3"/>
    <property type="match status" value="1"/>
</dbReference>
<dbReference type="InterPro" id="IPR009075">
    <property type="entry name" value="AcylCo_DH/oxidase_C"/>
</dbReference>
<dbReference type="EMBL" id="CAXAMM010002669">
    <property type="protein sequence ID" value="CAK8997035.1"/>
    <property type="molecule type" value="Genomic_DNA"/>
</dbReference>
<dbReference type="InterPro" id="IPR006091">
    <property type="entry name" value="Acyl-CoA_Oxase/DH_mid-dom"/>
</dbReference>
<dbReference type="InterPro" id="IPR041504">
    <property type="entry name" value="AidB_N"/>
</dbReference>
<comment type="similarity">
    <text evidence="1">Belongs to the acyl-CoA dehydrogenase family.</text>
</comment>
<dbReference type="Pfam" id="PF00441">
    <property type="entry name" value="Acyl-CoA_dh_1"/>
    <property type="match status" value="1"/>
</dbReference>
<dbReference type="Gene3D" id="2.40.110.20">
    <property type="match status" value="1"/>
</dbReference>
<dbReference type="Pfam" id="PF02770">
    <property type="entry name" value="Acyl-CoA_dh_M"/>
    <property type="match status" value="1"/>
</dbReference>
<accession>A0ABP0I381</accession>
<evidence type="ECO:0000259" key="5">
    <source>
        <dbReference type="Pfam" id="PF00441"/>
    </source>
</evidence>
<keyword evidence="2" id="KW-0285">Flavoprotein</keyword>
<sequence length="961" mass="105221">MFEEDLADEEVGVKGKKDSNLGTAMLKTLTETILRLIPDLTPQDLSTIIWGYATRGVDDNPELIEAVADEAVGKMAHFAPQDMANVAWGLAKLGLLHEELFQVLSKDLVRRIDECQAQHLSIAAWSFAKLGAASPKLFWAIGQALSMRAEQLDPQGVGNSLWAFAVLCFWHEPFVQALGRRAVRSFGELTAQEMANVAFGLRTLLCWRRQSKDPSAENDVVAVERLLRDFLCAASSSFCRKAMSEGASWTDFANVAKAVAEETQETQELTELEAHFRALHLEPLFKGLEHLQRGEANALQQLQEVLDEASTGASRDGPGGVPHLGEVYSAEALCHLGLNPRSAEGEPPWYDPCGEATHQAAGRARSHGRFHGVLNQARPFSGYNAFQDLALQEGVARHGGRWGYGVLQHLGAKVGSEEPGSLRRFAAREEWQQKALEANRQVPRLELFDRFGVRINGVSFHPAYHELMELGSLGEAVRVPSEAEVGPKRKGREHSLTSQAAAFAWQHPARSGAHVIRGALMYLMYQLDQGVCCPITMTFAAVPALASSASGGHESSFVKSFLEKLVSGHYDAKDIPFASKAGATCGMSMTEKQGGSDVRSNTTQAKPVVPGKESSGDAFWLVGHKWFTSAPMSDAFLTLAQSREGVSCFLVPRWRPDGRRNGGFLVQRLKEKVGDKSNASSEVEYRHAWGVMIGQPGRGVRTIVEMVVHTRLDCIIGSSALMRLSAQMAAHHASERWAFGKPLIQQASMRQVLVDLALESEAALCTWLRLARALDEGEALLARIATAVGKYYVCKRAPLVAYEAMECHGGNGYVEEHPMARLYRQAPLNAIWEGEVSGSSASMRRRDGPSVSFQTDGPSSKPLDPVMTAEVNLEVDNLLKQNTLICKTRPAMTSSQKTGCRFRTEGVQVLPLSYSTAPGMGRKTPPKGPPCDCWEFCDSWELCMRVHVHLPVHLPAFLGGF</sequence>
<feature type="domain" description="Acyl-CoA dehydrogenase/oxidase C-terminal" evidence="5">
    <location>
        <begin position="697"/>
        <end position="834"/>
    </location>
</feature>
<evidence type="ECO:0000256" key="1">
    <source>
        <dbReference type="ARBA" id="ARBA00009347"/>
    </source>
</evidence>
<dbReference type="Pfam" id="PF26188">
    <property type="entry name" value="RESC6"/>
    <property type="match status" value="1"/>
</dbReference>
<evidence type="ECO:0000313" key="9">
    <source>
        <dbReference type="EMBL" id="CAK8997035.1"/>
    </source>
</evidence>
<evidence type="ECO:0000259" key="7">
    <source>
        <dbReference type="Pfam" id="PF18158"/>
    </source>
</evidence>
<dbReference type="Pfam" id="PF18158">
    <property type="entry name" value="AidB_N"/>
    <property type="match status" value="2"/>
</dbReference>
<evidence type="ECO:0000313" key="10">
    <source>
        <dbReference type="Proteomes" id="UP001642464"/>
    </source>
</evidence>
<feature type="region of interest" description="Disordered" evidence="4">
    <location>
        <begin position="839"/>
        <end position="863"/>
    </location>
</feature>
<name>A0ABP0I381_9DINO</name>
<gene>
    <name evidence="9" type="ORF">SCF082_LOCUS5048</name>
</gene>
<dbReference type="InterPro" id="IPR036250">
    <property type="entry name" value="AcylCo_DH-like_C"/>
</dbReference>
<feature type="domain" description="Adaptive response protein AidB N-terminal" evidence="7">
    <location>
        <begin position="494"/>
        <end position="572"/>
    </location>
</feature>